<dbReference type="EMBL" id="JACCKB010000074">
    <property type="protein sequence ID" value="NYZ69326.1"/>
    <property type="molecule type" value="Genomic_DNA"/>
</dbReference>
<dbReference type="Proteomes" id="UP000569732">
    <property type="component" value="Unassembled WGS sequence"/>
</dbReference>
<keyword evidence="2" id="KW-1185">Reference proteome</keyword>
<accession>A0A853INB8</accession>
<dbReference type="AlphaFoldDB" id="A0A853INB8"/>
<name>A0A853INB8_9GAMM</name>
<organism evidence="1 2">
    <name type="scientific">Spartinivicinus marinus</name>
    <dbReference type="NCBI Taxonomy" id="2994442"/>
    <lineage>
        <taxon>Bacteria</taxon>
        <taxon>Pseudomonadati</taxon>
        <taxon>Pseudomonadota</taxon>
        <taxon>Gammaproteobacteria</taxon>
        <taxon>Oceanospirillales</taxon>
        <taxon>Zooshikellaceae</taxon>
        <taxon>Spartinivicinus</taxon>
    </lineage>
</organism>
<proteinExistence type="predicted"/>
<dbReference type="RefSeq" id="WP_180571321.1">
    <property type="nucleotide sequence ID" value="NZ_JACCKB010000074.1"/>
</dbReference>
<evidence type="ECO:0000313" key="2">
    <source>
        <dbReference type="Proteomes" id="UP000569732"/>
    </source>
</evidence>
<reference evidence="1 2" key="1">
    <citation type="submission" date="2020-07" db="EMBL/GenBank/DDBJ databases">
        <title>Endozoicomonas sp. nov., isolated from sediment.</title>
        <authorList>
            <person name="Gu T."/>
        </authorList>
    </citation>
    <scope>NUCLEOTIDE SEQUENCE [LARGE SCALE GENOMIC DNA]</scope>
    <source>
        <strain evidence="1 2">SM1973</strain>
    </source>
</reference>
<evidence type="ECO:0000313" key="1">
    <source>
        <dbReference type="EMBL" id="NYZ69326.1"/>
    </source>
</evidence>
<comment type="caution">
    <text evidence="1">The sequence shown here is derived from an EMBL/GenBank/DDBJ whole genome shotgun (WGS) entry which is preliminary data.</text>
</comment>
<gene>
    <name evidence="1" type="ORF">H0A36_25225</name>
</gene>
<protein>
    <submittedName>
        <fullName evidence="1">Uncharacterized protein</fullName>
    </submittedName>
</protein>
<sequence>MKIFDCIRPRTTDYDVASQQTDNNTGKQHIDSSQLETAFKDAIDRKTNYLDLLSCSNLRQQDIDQLYSALSKQRGHKIKVVLFANDISINPYQHKPENIKVVQASNWLEGMSAINKSLSEENPEIEAYRAARQAELDRFYGNNIEQSPTASSSKLYTTNRSGKITVVQDESNFYRDGRLLSYYADIGSNALKV</sequence>